<dbReference type="SUPFAM" id="SSF52058">
    <property type="entry name" value="L domain-like"/>
    <property type="match status" value="1"/>
</dbReference>
<name>A0ABM0PUQ7_PRUMU</name>
<dbReference type="InterPro" id="IPR053772">
    <property type="entry name" value="At1g61320/At1g61330-like"/>
</dbReference>
<dbReference type="Gene3D" id="1.20.1280.50">
    <property type="match status" value="1"/>
</dbReference>
<sequence length="358" mass="41530">MDRISQLPNSIMHQILFRLPAQDAVRMSFLSTTWKSLWNSLPVSEFNFCMESEDGLDQKRKRSEEESVTSVDESLRVLHEHEDQKRIVHFRLTGTLHKKEQASDIDRWIKLVIKHYVQEALKQEGMRFSCLKELSLSLVDLNGLTNELLSRCPSVENLKFRACINIKDVQLCGFSKLKNVDLDTTTRVHSYKIEASNLQTLRYCYRTWKCYPLDLEAINCSNLKELIMETPSGEISLQYIETLLLKFPFLEKINLSVSYITELKILSHQLKALTLNFQDDTMIKKISIETPNLVSYKHAGQELQPSFSLNSMKLEEVDLTLEPRSDIGTSWFLQLLEYLGKFTPKQGLVLKFFTPPQL</sequence>
<dbReference type="Proteomes" id="UP000694861">
    <property type="component" value="Unplaced"/>
</dbReference>
<dbReference type="InterPro" id="IPR036047">
    <property type="entry name" value="F-box-like_dom_sf"/>
</dbReference>
<reference evidence="3" key="2">
    <citation type="submission" date="2025-08" db="UniProtKB">
        <authorList>
            <consortium name="RefSeq"/>
        </authorList>
    </citation>
    <scope>IDENTIFICATION</scope>
</reference>
<dbReference type="PANTHER" id="PTHR34145">
    <property type="entry name" value="OS02G0105600 PROTEIN"/>
    <property type="match status" value="1"/>
</dbReference>
<feature type="domain" description="F-box" evidence="1">
    <location>
        <begin position="1"/>
        <end position="37"/>
    </location>
</feature>
<dbReference type="InterPro" id="IPR032675">
    <property type="entry name" value="LRR_dom_sf"/>
</dbReference>
<dbReference type="InterPro" id="IPR053781">
    <property type="entry name" value="F-box_AtFBL13-like"/>
</dbReference>
<proteinExistence type="predicted"/>
<dbReference type="RefSeq" id="XP_008244770.1">
    <property type="nucleotide sequence ID" value="XM_008246548.1"/>
</dbReference>
<dbReference type="GeneID" id="103342887"/>
<dbReference type="Gene3D" id="3.80.10.10">
    <property type="entry name" value="Ribonuclease Inhibitor"/>
    <property type="match status" value="1"/>
</dbReference>
<reference evidence="2" key="1">
    <citation type="journal article" date="2012" name="Nat. Commun.">
        <title>The genome of Prunus mume.</title>
        <authorList>
            <person name="Zhang Q."/>
            <person name="Chen W."/>
            <person name="Sun L."/>
            <person name="Zhao F."/>
            <person name="Huang B."/>
            <person name="Yang W."/>
            <person name="Tao Y."/>
            <person name="Wang J."/>
            <person name="Yuan Z."/>
            <person name="Fan G."/>
            <person name="Xing Z."/>
            <person name="Han C."/>
            <person name="Pan H."/>
            <person name="Zhong X."/>
            <person name="Shi W."/>
            <person name="Liang X."/>
            <person name="Du D."/>
            <person name="Sun F."/>
            <person name="Xu Z."/>
            <person name="Hao R."/>
            <person name="Lv T."/>
            <person name="Lv Y."/>
            <person name="Zheng Z."/>
            <person name="Sun M."/>
            <person name="Luo L."/>
            <person name="Cai M."/>
            <person name="Gao Y."/>
            <person name="Wang J."/>
            <person name="Yin Y."/>
            <person name="Xu X."/>
            <person name="Cheng T."/>
            <person name="Wang J."/>
        </authorList>
    </citation>
    <scope>NUCLEOTIDE SEQUENCE [LARGE SCALE GENOMIC DNA]</scope>
</reference>
<evidence type="ECO:0000313" key="3">
    <source>
        <dbReference type="RefSeq" id="XP_008244770.1"/>
    </source>
</evidence>
<evidence type="ECO:0000259" key="1">
    <source>
        <dbReference type="PROSITE" id="PS50181"/>
    </source>
</evidence>
<dbReference type="PANTHER" id="PTHR34145:SF28">
    <property type="entry name" value="F-BOX DOMAIN-CONTAINING PROTEIN"/>
    <property type="match status" value="1"/>
</dbReference>
<dbReference type="PROSITE" id="PS50181">
    <property type="entry name" value="FBOX"/>
    <property type="match status" value="1"/>
</dbReference>
<dbReference type="SUPFAM" id="SSF81383">
    <property type="entry name" value="F-box domain"/>
    <property type="match status" value="1"/>
</dbReference>
<protein>
    <submittedName>
        <fullName evidence="3">FBD-associated F-box protein At1g78730</fullName>
    </submittedName>
</protein>
<dbReference type="CDD" id="cd22160">
    <property type="entry name" value="F-box_AtFBL13-like"/>
    <property type="match status" value="1"/>
</dbReference>
<accession>A0ABM0PUQ7</accession>
<evidence type="ECO:0000313" key="2">
    <source>
        <dbReference type="Proteomes" id="UP000694861"/>
    </source>
</evidence>
<dbReference type="Pfam" id="PF00646">
    <property type="entry name" value="F-box"/>
    <property type="match status" value="1"/>
</dbReference>
<dbReference type="InterPro" id="IPR001810">
    <property type="entry name" value="F-box_dom"/>
</dbReference>
<organism evidence="2 3">
    <name type="scientific">Prunus mume</name>
    <name type="common">Japanese apricot</name>
    <name type="synonym">Armeniaca mume</name>
    <dbReference type="NCBI Taxonomy" id="102107"/>
    <lineage>
        <taxon>Eukaryota</taxon>
        <taxon>Viridiplantae</taxon>
        <taxon>Streptophyta</taxon>
        <taxon>Embryophyta</taxon>
        <taxon>Tracheophyta</taxon>
        <taxon>Spermatophyta</taxon>
        <taxon>Magnoliopsida</taxon>
        <taxon>eudicotyledons</taxon>
        <taxon>Gunneridae</taxon>
        <taxon>Pentapetalae</taxon>
        <taxon>rosids</taxon>
        <taxon>fabids</taxon>
        <taxon>Rosales</taxon>
        <taxon>Rosaceae</taxon>
        <taxon>Amygdaloideae</taxon>
        <taxon>Amygdaleae</taxon>
        <taxon>Prunus</taxon>
    </lineage>
</organism>
<keyword evidence="2" id="KW-1185">Reference proteome</keyword>
<gene>
    <name evidence="3" type="primary">LOC103342887</name>
</gene>
<dbReference type="SMART" id="SM00256">
    <property type="entry name" value="FBOX"/>
    <property type="match status" value="1"/>
</dbReference>